<keyword evidence="3" id="KW-0378">Hydrolase</keyword>
<evidence type="ECO:0000256" key="1">
    <source>
        <dbReference type="SAM" id="MobiDB-lite"/>
    </source>
</evidence>
<feature type="compositionally biased region" description="Polar residues" evidence="1">
    <location>
        <begin position="186"/>
        <end position="197"/>
    </location>
</feature>
<accession>A0ABY5BXU1</accession>
<reference evidence="3" key="1">
    <citation type="submission" date="2022-05" db="EMBL/GenBank/DDBJ databases">
        <authorList>
            <person name="Oliphant S.A."/>
            <person name="Watson-Haigh N.S."/>
            <person name="Sumby K.M."/>
            <person name="Gardner J.M."/>
            <person name="Jiranek V."/>
        </authorList>
    </citation>
    <scope>NUCLEOTIDE SEQUENCE</scope>
    <source>
        <strain evidence="3">KI4_A6</strain>
    </source>
</reference>
<dbReference type="InterPro" id="IPR029058">
    <property type="entry name" value="AB_hydrolase_fold"/>
</dbReference>
<evidence type="ECO:0000313" key="4">
    <source>
        <dbReference type="Proteomes" id="UP001056164"/>
    </source>
</evidence>
<dbReference type="SUPFAM" id="SSF53474">
    <property type="entry name" value="alpha/beta-Hydrolases"/>
    <property type="match status" value="1"/>
</dbReference>
<proteinExistence type="predicted"/>
<keyword evidence="2" id="KW-0472">Membrane</keyword>
<feature type="compositionally biased region" description="Low complexity" evidence="1">
    <location>
        <begin position="198"/>
        <end position="222"/>
    </location>
</feature>
<evidence type="ECO:0000256" key="2">
    <source>
        <dbReference type="SAM" id="Phobius"/>
    </source>
</evidence>
<dbReference type="Proteomes" id="UP001056164">
    <property type="component" value="Chromosome"/>
</dbReference>
<organism evidence="3 4">
    <name type="scientific">Fructilactobacillus carniphilus</name>
    <dbReference type="NCBI Taxonomy" id="2940297"/>
    <lineage>
        <taxon>Bacteria</taxon>
        <taxon>Bacillati</taxon>
        <taxon>Bacillota</taxon>
        <taxon>Bacilli</taxon>
        <taxon>Lactobacillales</taxon>
        <taxon>Lactobacillaceae</taxon>
        <taxon>Fructilactobacillus</taxon>
    </lineage>
</organism>
<keyword evidence="4" id="KW-1185">Reference proteome</keyword>
<evidence type="ECO:0000313" key="3">
    <source>
        <dbReference type="EMBL" id="USS90660.1"/>
    </source>
</evidence>
<dbReference type="RefSeq" id="WP_252795174.1">
    <property type="nucleotide sequence ID" value="NZ_CP097121.1"/>
</dbReference>
<feature type="transmembrane region" description="Helical" evidence="2">
    <location>
        <begin position="12"/>
        <end position="30"/>
    </location>
</feature>
<gene>
    <name evidence="3" type="ORF">M3M37_00045</name>
</gene>
<dbReference type="EMBL" id="CP097121">
    <property type="protein sequence ID" value="USS90660.1"/>
    <property type="molecule type" value="Genomic_DNA"/>
</dbReference>
<dbReference type="Pfam" id="PF06028">
    <property type="entry name" value="DUF915"/>
    <property type="match status" value="2"/>
</dbReference>
<keyword evidence="2" id="KW-1133">Transmembrane helix</keyword>
<protein>
    <submittedName>
        <fullName evidence="3">Alpha/beta hydrolase</fullName>
    </submittedName>
</protein>
<name>A0ABY5BXU1_9LACO</name>
<dbReference type="InterPro" id="IPR010315">
    <property type="entry name" value="DUF915_hydro-like"/>
</dbReference>
<dbReference type="GO" id="GO:0016787">
    <property type="term" value="F:hydrolase activity"/>
    <property type="evidence" value="ECO:0007669"/>
    <property type="project" value="UniProtKB-KW"/>
</dbReference>
<dbReference type="Gene3D" id="3.40.50.1820">
    <property type="entry name" value="alpha/beta hydrolase"/>
    <property type="match status" value="1"/>
</dbReference>
<feature type="region of interest" description="Disordered" evidence="1">
    <location>
        <begin position="179"/>
        <end position="228"/>
    </location>
</feature>
<sequence>MNKKRFNKLDLIVLIIGVSAAIFGFFYMNYNNGQSTGGKMHKPMQSPIIFVSDQNRTSSAARHLVTTASRSGGSVAMHIDVLANGDIQYNKNGNVKAKQPIIEVNFSDRTKTTHEQAKSLNQILRHLNQKYDYEQYDAIGFGAGSLTVFTNATRYGVPKNGMRLQHFVSVAGPYQGVKLNVPPLKQGQTGAQNQQPANRQTGTRNNNQRPNDQQRPEQNNPEMMQRQQILDRQQAINDRHPSYAELKRLSKKLDPNTQVLNIYGVVDKKSNSDGIVPASSANALKNLVPSKNYESLRLTGPMAEHGQIIDNQISERIINRFLFNE</sequence>
<keyword evidence="2" id="KW-0812">Transmembrane</keyword>